<proteinExistence type="predicted"/>
<gene>
    <name evidence="2" type="ORF">YASMINEVIRUS_1441</name>
</gene>
<protein>
    <submittedName>
        <fullName evidence="2">Uncharacterized protein</fullName>
    </submittedName>
</protein>
<comment type="caution">
    <text evidence="2">The sequence shown here is derived from an EMBL/GenBank/DDBJ whole genome shotgun (WGS) entry which is preliminary data.</text>
</comment>
<keyword evidence="1" id="KW-0812">Transmembrane</keyword>
<feature type="transmembrane region" description="Helical" evidence="1">
    <location>
        <begin position="6"/>
        <end position="23"/>
    </location>
</feature>
<keyword evidence="1" id="KW-0472">Membrane</keyword>
<evidence type="ECO:0000313" key="2">
    <source>
        <dbReference type="EMBL" id="VBB18909.1"/>
    </source>
</evidence>
<keyword evidence="3" id="KW-1185">Reference proteome</keyword>
<reference evidence="2 3" key="1">
    <citation type="submission" date="2018-10" db="EMBL/GenBank/DDBJ databases">
        <authorList>
            <consortium name="IHU Genomes"/>
        </authorList>
    </citation>
    <scope>NUCLEOTIDE SEQUENCE [LARGE SCALE GENOMIC DNA]</scope>
    <source>
        <strain evidence="2 3">A1</strain>
    </source>
</reference>
<sequence>MDSNTIILIGLGLVALFIVYKAFNPSLTSVTDKSTDKCEDMVDLALLDGIPGDASGIVKSYGYTCGCNKHKFMEHIERFNDVGFEPDFAWLARNNLLPWWNSTRHTRNMSYDLRGDVPIVPTYVGPWMNSPLI</sequence>
<dbReference type="Proteomes" id="UP000594342">
    <property type="component" value="Unassembled WGS sequence"/>
</dbReference>
<dbReference type="EMBL" id="UPSH01000001">
    <property type="protein sequence ID" value="VBB18909.1"/>
    <property type="molecule type" value="Genomic_DNA"/>
</dbReference>
<evidence type="ECO:0000256" key="1">
    <source>
        <dbReference type="SAM" id="Phobius"/>
    </source>
</evidence>
<name>A0A5K0U9Z3_9VIRU</name>
<keyword evidence="1" id="KW-1133">Transmembrane helix</keyword>
<accession>A0A5K0U9Z3</accession>
<organism evidence="2 3">
    <name type="scientific">Yasminevirus sp. GU-2018</name>
    <dbReference type="NCBI Taxonomy" id="2420051"/>
    <lineage>
        <taxon>Viruses</taxon>
        <taxon>Varidnaviria</taxon>
        <taxon>Bamfordvirae</taxon>
        <taxon>Nucleocytoviricota</taxon>
        <taxon>Megaviricetes</taxon>
        <taxon>Imitervirales</taxon>
        <taxon>Mimiviridae</taxon>
        <taxon>Klosneuvirinae</taxon>
        <taxon>Yasminevirus</taxon>
        <taxon>Yasminevirus saudimassiliense</taxon>
    </lineage>
</organism>
<evidence type="ECO:0000313" key="3">
    <source>
        <dbReference type="Proteomes" id="UP000594342"/>
    </source>
</evidence>